<dbReference type="RefSeq" id="XP_016608227.1">
    <property type="nucleotide sequence ID" value="XM_016752762.1"/>
</dbReference>
<dbReference type="EMBL" id="KQ257456">
    <property type="protein sequence ID" value="KND00188.1"/>
    <property type="molecule type" value="Genomic_DNA"/>
</dbReference>
<organism evidence="8 9">
    <name type="scientific">Spizellomyces punctatus (strain DAOM BR117)</name>
    <dbReference type="NCBI Taxonomy" id="645134"/>
    <lineage>
        <taxon>Eukaryota</taxon>
        <taxon>Fungi</taxon>
        <taxon>Fungi incertae sedis</taxon>
        <taxon>Chytridiomycota</taxon>
        <taxon>Chytridiomycota incertae sedis</taxon>
        <taxon>Chytridiomycetes</taxon>
        <taxon>Spizellomycetales</taxon>
        <taxon>Spizellomycetaceae</taxon>
        <taxon>Spizellomyces</taxon>
    </lineage>
</organism>
<feature type="region of interest" description="Disordered" evidence="6">
    <location>
        <begin position="342"/>
        <end position="367"/>
    </location>
</feature>
<feature type="domain" description="C3H1-type" evidence="7">
    <location>
        <begin position="246"/>
        <end position="274"/>
    </location>
</feature>
<protein>
    <recommendedName>
        <fullName evidence="7">C3H1-type domain-containing protein</fullName>
    </recommendedName>
</protein>
<sequence length="653" mass="71521">MSILLQQRPRHPTMGEGKLYDVPSYEMAPSEGGPLTHRRPSVREMQQDNYSREARMFDPASSTGASRVRRPSANHDFAMKNGLPIDTEDTSAALHPDVAAYAAAAAAYQDALVMNSASLPGTPYAAVRPSYALGGLATPQTPQMALGAFTPTAHALLMHQHQLTTASVNSHLGNVPARYMAGARPYNSAPLPSPPATRPPYTRKRSVTSDGSTSSGSATTERRGSGETTASGSPTKIDRELKKMSLYKTELCRSWEETGTCRYGNKCQFAHSETELRPVDRHPKYKTEMCKTFWEKGTCPYGKRCCFIHTEKDVEKKLQDIDKKLIVIRKPGDEKAAGLSVQTRDRARTLSSSHESTMGVGDEPDDNVQSPTHATFVNSAPPKSVTAAPTHLYDHRAIADAYFSGRRPSVDIAPMADGYSAQQDQDVEHLNKMLRDTRLGSPTEVGMVSLPLAGYTEQRRLSYAEMRHEVTFAEEAANYSDLYPHHVQPHLLAPPVPNSVMYDAMASGNHIPSVHSTSSNAMATPPRERTRRARSVTQPSTLITPNQRSWVKGRSESFSGFLPGSPLHIDPSTGMITEQHYLSPSSPSTAYATSKGMTYQQHAQLLSPPPSGHPSPVRETIIEEDTLNEDEAQSYSDAGHRLPIFKNIKKVAV</sequence>
<evidence type="ECO:0000259" key="7">
    <source>
        <dbReference type="PROSITE" id="PS50103"/>
    </source>
</evidence>
<evidence type="ECO:0000256" key="1">
    <source>
        <dbReference type="ARBA" id="ARBA00022723"/>
    </source>
</evidence>
<evidence type="ECO:0000256" key="2">
    <source>
        <dbReference type="ARBA" id="ARBA00022737"/>
    </source>
</evidence>
<dbReference type="InterPro" id="IPR036855">
    <property type="entry name" value="Znf_CCCH_sf"/>
</dbReference>
<name>A0A0L0HGH0_SPIPD</name>
<evidence type="ECO:0000313" key="8">
    <source>
        <dbReference type="EMBL" id="KND00188.1"/>
    </source>
</evidence>
<gene>
    <name evidence="8" type="ORF">SPPG_04528</name>
</gene>
<dbReference type="FunFam" id="4.10.1000.10:FF:000001">
    <property type="entry name" value="zinc finger CCCH domain-containing protein 15-like"/>
    <property type="match status" value="1"/>
</dbReference>
<dbReference type="FunFam" id="4.10.1000.10:FF:000002">
    <property type="entry name" value="Zinc finger protein 36, C3H1 type-like 1"/>
    <property type="match status" value="1"/>
</dbReference>
<dbReference type="GeneID" id="27687973"/>
<evidence type="ECO:0000256" key="6">
    <source>
        <dbReference type="SAM" id="MobiDB-lite"/>
    </source>
</evidence>
<keyword evidence="3 5" id="KW-0863">Zinc-finger</keyword>
<dbReference type="GO" id="GO:0003729">
    <property type="term" value="F:mRNA binding"/>
    <property type="evidence" value="ECO:0007669"/>
    <property type="project" value="InterPro"/>
</dbReference>
<dbReference type="InterPro" id="IPR000571">
    <property type="entry name" value="Znf_CCCH"/>
</dbReference>
<dbReference type="Pfam" id="PF00642">
    <property type="entry name" value="zf-CCCH"/>
    <property type="match status" value="2"/>
</dbReference>
<evidence type="ECO:0000256" key="3">
    <source>
        <dbReference type="ARBA" id="ARBA00022771"/>
    </source>
</evidence>
<dbReference type="eggNOG" id="KOG1677">
    <property type="taxonomic scope" value="Eukaryota"/>
</dbReference>
<reference evidence="8 9" key="1">
    <citation type="submission" date="2009-08" db="EMBL/GenBank/DDBJ databases">
        <title>The Genome Sequence of Spizellomyces punctatus strain DAOM BR117.</title>
        <authorList>
            <consortium name="The Broad Institute Genome Sequencing Platform"/>
            <person name="Russ C."/>
            <person name="Cuomo C."/>
            <person name="Shea T."/>
            <person name="Young S.K."/>
            <person name="Zeng Q."/>
            <person name="Koehrsen M."/>
            <person name="Haas B."/>
            <person name="Borodovsky M."/>
            <person name="Guigo R."/>
            <person name="Alvarado L."/>
            <person name="Berlin A."/>
            <person name="Bochicchio J."/>
            <person name="Borenstein D."/>
            <person name="Chapman S."/>
            <person name="Chen Z."/>
            <person name="Engels R."/>
            <person name="Freedman E."/>
            <person name="Gellesch M."/>
            <person name="Goldberg J."/>
            <person name="Griggs A."/>
            <person name="Gujja S."/>
            <person name="Heiman D."/>
            <person name="Hepburn T."/>
            <person name="Howarth C."/>
            <person name="Jen D."/>
            <person name="Larson L."/>
            <person name="Lewis B."/>
            <person name="Mehta T."/>
            <person name="Park D."/>
            <person name="Pearson M."/>
            <person name="Roberts A."/>
            <person name="Saif S."/>
            <person name="Shenoy N."/>
            <person name="Sisk P."/>
            <person name="Stolte C."/>
            <person name="Sykes S."/>
            <person name="Thomson T."/>
            <person name="Walk T."/>
            <person name="White J."/>
            <person name="Yandava C."/>
            <person name="Burger G."/>
            <person name="Gray M.W."/>
            <person name="Holland P.W.H."/>
            <person name="King N."/>
            <person name="Lang F.B.F."/>
            <person name="Roger A.J."/>
            <person name="Ruiz-Trillo I."/>
            <person name="Lander E."/>
            <person name="Nusbaum C."/>
        </authorList>
    </citation>
    <scope>NUCLEOTIDE SEQUENCE [LARGE SCALE GENOMIC DNA]</scope>
    <source>
        <strain evidence="8 9">DAOM BR117</strain>
    </source>
</reference>
<feature type="domain" description="C3H1-type" evidence="7">
    <location>
        <begin position="284"/>
        <end position="312"/>
    </location>
</feature>
<dbReference type="STRING" id="645134.A0A0L0HGH0"/>
<proteinExistence type="predicted"/>
<dbReference type="PANTHER" id="PTHR12547">
    <property type="entry name" value="CCCH ZINC FINGER/TIS11-RELATED"/>
    <property type="match status" value="1"/>
</dbReference>
<keyword evidence="4 5" id="KW-0862">Zinc</keyword>
<keyword evidence="9" id="KW-1185">Reference proteome</keyword>
<dbReference type="Proteomes" id="UP000053201">
    <property type="component" value="Unassembled WGS sequence"/>
</dbReference>
<feature type="region of interest" description="Disordered" evidence="6">
    <location>
        <begin position="186"/>
        <end position="237"/>
    </location>
</feature>
<evidence type="ECO:0000256" key="5">
    <source>
        <dbReference type="PROSITE-ProRule" id="PRU00723"/>
    </source>
</evidence>
<dbReference type="PROSITE" id="PS50103">
    <property type="entry name" value="ZF_C3H1"/>
    <property type="match status" value="2"/>
</dbReference>
<keyword evidence="1 5" id="KW-0479">Metal-binding</keyword>
<dbReference type="AlphaFoldDB" id="A0A0L0HGH0"/>
<dbReference type="InParanoid" id="A0A0L0HGH0"/>
<dbReference type="Gene3D" id="4.10.1000.10">
    <property type="entry name" value="Zinc finger, CCCH-type"/>
    <property type="match status" value="2"/>
</dbReference>
<accession>A0A0L0HGH0</accession>
<feature type="compositionally biased region" description="Low complexity" evidence="6">
    <location>
        <begin position="208"/>
        <end position="219"/>
    </location>
</feature>
<evidence type="ECO:0000313" key="9">
    <source>
        <dbReference type="Proteomes" id="UP000053201"/>
    </source>
</evidence>
<dbReference type="GO" id="GO:0008270">
    <property type="term" value="F:zinc ion binding"/>
    <property type="evidence" value="ECO:0007669"/>
    <property type="project" value="UniProtKB-KW"/>
</dbReference>
<feature type="zinc finger region" description="C3H1-type" evidence="5">
    <location>
        <begin position="246"/>
        <end position="274"/>
    </location>
</feature>
<feature type="region of interest" description="Disordered" evidence="6">
    <location>
        <begin position="512"/>
        <end position="537"/>
    </location>
</feature>
<feature type="region of interest" description="Disordered" evidence="6">
    <location>
        <begin position="1"/>
        <end position="38"/>
    </location>
</feature>
<dbReference type="InterPro" id="IPR045877">
    <property type="entry name" value="ZFP36-like"/>
</dbReference>
<feature type="zinc finger region" description="C3H1-type" evidence="5">
    <location>
        <begin position="284"/>
        <end position="312"/>
    </location>
</feature>
<dbReference type="SUPFAM" id="SSF90229">
    <property type="entry name" value="CCCH zinc finger"/>
    <property type="match status" value="2"/>
</dbReference>
<dbReference type="OrthoDB" id="410307at2759"/>
<keyword evidence="2" id="KW-0677">Repeat</keyword>
<dbReference type="PANTHER" id="PTHR12547:SF18">
    <property type="entry name" value="PROTEIN TIS11"/>
    <property type="match status" value="1"/>
</dbReference>
<dbReference type="SMART" id="SM00356">
    <property type="entry name" value="ZnF_C3H1"/>
    <property type="match status" value="2"/>
</dbReference>
<evidence type="ECO:0000256" key="4">
    <source>
        <dbReference type="ARBA" id="ARBA00022833"/>
    </source>
</evidence>
<dbReference type="VEuPathDB" id="FungiDB:SPPG_04528"/>